<dbReference type="PANTHER" id="PTHR48042:SF8">
    <property type="entry name" value="ABC-2 TYPE TRANSPORTER TRANSMEMBRANE DOMAIN-CONTAINING PROTEIN"/>
    <property type="match status" value="1"/>
</dbReference>
<feature type="domain" description="ABC transporter" evidence="11">
    <location>
        <begin position="24"/>
        <end position="268"/>
    </location>
</feature>
<evidence type="ECO:0000313" key="12">
    <source>
        <dbReference type="EMBL" id="KAK7378131.1"/>
    </source>
</evidence>
<feature type="transmembrane region" description="Helical" evidence="10">
    <location>
        <begin position="487"/>
        <end position="508"/>
    </location>
</feature>
<dbReference type="Pfam" id="PF01061">
    <property type="entry name" value="ABC2_membrane"/>
    <property type="match status" value="1"/>
</dbReference>
<dbReference type="PROSITE" id="PS50893">
    <property type="entry name" value="ABC_TRANSPORTER_2"/>
    <property type="match status" value="1"/>
</dbReference>
<evidence type="ECO:0000256" key="5">
    <source>
        <dbReference type="ARBA" id="ARBA00022741"/>
    </source>
</evidence>
<keyword evidence="7 10" id="KW-1133">Transmembrane helix</keyword>
<dbReference type="Pfam" id="PF00005">
    <property type="entry name" value="ABC_tran"/>
    <property type="match status" value="1"/>
</dbReference>
<evidence type="ECO:0000313" key="13">
    <source>
        <dbReference type="Proteomes" id="UP001374584"/>
    </source>
</evidence>
<keyword evidence="6" id="KW-0067">ATP-binding</keyword>
<dbReference type="PANTHER" id="PTHR48042">
    <property type="entry name" value="ABC TRANSPORTER G FAMILY MEMBER 11"/>
    <property type="match status" value="1"/>
</dbReference>
<accession>A0AAN9NS96</accession>
<evidence type="ECO:0000256" key="4">
    <source>
        <dbReference type="ARBA" id="ARBA00022692"/>
    </source>
</evidence>
<feature type="transmembrane region" description="Helical" evidence="10">
    <location>
        <begin position="450"/>
        <end position="475"/>
    </location>
</feature>
<protein>
    <recommendedName>
        <fullName evidence="11">ABC transporter domain-containing protein</fullName>
    </recommendedName>
</protein>
<dbReference type="InterPro" id="IPR013525">
    <property type="entry name" value="ABC2_TM"/>
</dbReference>
<keyword evidence="13" id="KW-1185">Reference proteome</keyword>
<dbReference type="InterPro" id="IPR027417">
    <property type="entry name" value="P-loop_NTPase"/>
</dbReference>
<keyword evidence="8 10" id="KW-0472">Membrane</keyword>
<feature type="transmembrane region" description="Helical" evidence="10">
    <location>
        <begin position="544"/>
        <end position="561"/>
    </location>
</feature>
<dbReference type="GO" id="GO:0016887">
    <property type="term" value="F:ATP hydrolysis activity"/>
    <property type="evidence" value="ECO:0007669"/>
    <property type="project" value="InterPro"/>
</dbReference>
<feature type="transmembrane region" description="Helical" evidence="10">
    <location>
        <begin position="514"/>
        <end position="532"/>
    </location>
</feature>
<dbReference type="SMART" id="SM00382">
    <property type="entry name" value="AAA"/>
    <property type="match status" value="1"/>
</dbReference>
<feature type="transmembrane region" description="Helical" evidence="10">
    <location>
        <begin position="410"/>
        <end position="430"/>
    </location>
</feature>
<evidence type="ECO:0000256" key="10">
    <source>
        <dbReference type="SAM" id="Phobius"/>
    </source>
</evidence>
<evidence type="ECO:0000256" key="7">
    <source>
        <dbReference type="ARBA" id="ARBA00022989"/>
    </source>
</evidence>
<evidence type="ECO:0000256" key="9">
    <source>
        <dbReference type="SAM" id="MobiDB-lite"/>
    </source>
</evidence>
<dbReference type="InterPro" id="IPR052215">
    <property type="entry name" value="Plant_ABCG"/>
</dbReference>
<dbReference type="Pfam" id="PF19055">
    <property type="entry name" value="ABC2_membrane_7"/>
    <property type="match status" value="1"/>
</dbReference>
<evidence type="ECO:0000256" key="6">
    <source>
        <dbReference type="ARBA" id="ARBA00022840"/>
    </source>
</evidence>
<reference evidence="12 13" key="1">
    <citation type="submission" date="2024-01" db="EMBL/GenBank/DDBJ databases">
        <title>The genomes of 5 underutilized Papilionoideae crops provide insights into root nodulation and disease resistanc.</title>
        <authorList>
            <person name="Jiang F."/>
        </authorList>
    </citation>
    <scope>NUCLEOTIDE SEQUENCE [LARGE SCALE GENOMIC DNA]</scope>
    <source>
        <strain evidence="12">JINMINGXINNONG_FW02</strain>
        <tissue evidence="12">Leaves</tissue>
    </source>
</reference>
<sequence>MSGTKMELQRNAGIAVENKRRVCLVWEDLTVVTSNGRKSAEKELLKGLSGYAEPNRIMALIGPSGSGKSTLLAALAGKFAPNVEVTGNILLNGKKKNLNSRDVSFVAQEELYLGTLTVKETLTFSANMRLPSKMTKEEINKVVEETIMEMGLENCADTRIGNWHCRGISNGEKKRLSIGLEILTQPHILLLDEPTTGLDSASAFYVIQSLCHIAHNGKIVICSIHQPSSEIFDLFHDLLLLSSGETVYFGQAKKALKFFADAGFPCPTRRNPSDHFLMCINLDFDFITEVLERTQLCLTSSQSTMGMRKSEIRSTLIESYKSSKLMFNARRKIQQLKLNEEQGIKSYIGSTTTWRKQLCTLTKRSFLNMTRDIGYYWLRIIFYIMVGISIGTLFFHIGTENNSILARAKCVSFIYGFMIILSCGGLPFFIEELKVFYGERSKGHYGEAVFVVSNIISSFPFLVLTSLSSGTIIYFMVQFHPGLTNCAFFCINLFCCLSVVECCIMVVASLVPNVLMGIGTGTGVTIFMMMPSQIFRSLPELPKFFWRYPMSYLSFAAWAVQGQYKNDMLGVEFDPLLPGDAKVSGEKVLSLILGVPLNHNKWWDLTALATILLVHRLVLYLVLRFVKRAKSPCLWFCAKKSLPLGKTCLLNNKSSISSRKLAQPPLSSQEGLMSPNLAM</sequence>
<gene>
    <name evidence="12" type="ORF">VNO80_03568</name>
</gene>
<feature type="transmembrane region" description="Helical" evidence="10">
    <location>
        <begin position="376"/>
        <end position="398"/>
    </location>
</feature>
<dbReference type="AlphaFoldDB" id="A0AAN9NS96"/>
<comment type="similarity">
    <text evidence="2">Belongs to the ABC transporter superfamily. ABCG family. Eye pigment precursor importer (TC 3.A.1.204) subfamily.</text>
</comment>
<feature type="compositionally biased region" description="Polar residues" evidence="9">
    <location>
        <begin position="660"/>
        <end position="671"/>
    </location>
</feature>
<dbReference type="InterPro" id="IPR003593">
    <property type="entry name" value="AAA+_ATPase"/>
</dbReference>
<evidence type="ECO:0000256" key="3">
    <source>
        <dbReference type="ARBA" id="ARBA00022448"/>
    </source>
</evidence>
<keyword evidence="5" id="KW-0547">Nucleotide-binding</keyword>
<feature type="region of interest" description="Disordered" evidence="9">
    <location>
        <begin position="660"/>
        <end position="679"/>
    </location>
</feature>
<proteinExistence type="inferred from homology"/>
<dbReference type="InterPro" id="IPR043926">
    <property type="entry name" value="ABCG_dom"/>
</dbReference>
<comment type="subcellular location">
    <subcellularLocation>
        <location evidence="1">Membrane</location>
        <topology evidence="1">Multi-pass membrane protein</topology>
    </subcellularLocation>
</comment>
<feature type="transmembrane region" description="Helical" evidence="10">
    <location>
        <begin position="602"/>
        <end position="623"/>
    </location>
</feature>
<evidence type="ECO:0000256" key="1">
    <source>
        <dbReference type="ARBA" id="ARBA00004141"/>
    </source>
</evidence>
<dbReference type="GO" id="GO:0016020">
    <property type="term" value="C:membrane"/>
    <property type="evidence" value="ECO:0007669"/>
    <property type="project" value="UniProtKB-SubCell"/>
</dbReference>
<dbReference type="EMBL" id="JAYMYR010000002">
    <property type="protein sequence ID" value="KAK7378131.1"/>
    <property type="molecule type" value="Genomic_DNA"/>
</dbReference>
<dbReference type="Proteomes" id="UP001374584">
    <property type="component" value="Unassembled WGS sequence"/>
</dbReference>
<dbReference type="Gene3D" id="3.40.50.300">
    <property type="entry name" value="P-loop containing nucleotide triphosphate hydrolases"/>
    <property type="match status" value="1"/>
</dbReference>
<dbReference type="InterPro" id="IPR003439">
    <property type="entry name" value="ABC_transporter-like_ATP-bd"/>
</dbReference>
<keyword evidence="4 10" id="KW-0812">Transmembrane</keyword>
<comment type="caution">
    <text evidence="12">The sequence shown here is derived from an EMBL/GenBank/DDBJ whole genome shotgun (WGS) entry which is preliminary data.</text>
</comment>
<organism evidence="12 13">
    <name type="scientific">Phaseolus coccineus</name>
    <name type="common">Scarlet runner bean</name>
    <name type="synonym">Phaseolus multiflorus</name>
    <dbReference type="NCBI Taxonomy" id="3886"/>
    <lineage>
        <taxon>Eukaryota</taxon>
        <taxon>Viridiplantae</taxon>
        <taxon>Streptophyta</taxon>
        <taxon>Embryophyta</taxon>
        <taxon>Tracheophyta</taxon>
        <taxon>Spermatophyta</taxon>
        <taxon>Magnoliopsida</taxon>
        <taxon>eudicotyledons</taxon>
        <taxon>Gunneridae</taxon>
        <taxon>Pentapetalae</taxon>
        <taxon>rosids</taxon>
        <taxon>fabids</taxon>
        <taxon>Fabales</taxon>
        <taxon>Fabaceae</taxon>
        <taxon>Papilionoideae</taxon>
        <taxon>50 kb inversion clade</taxon>
        <taxon>NPAAA clade</taxon>
        <taxon>indigoferoid/millettioid clade</taxon>
        <taxon>Phaseoleae</taxon>
        <taxon>Phaseolus</taxon>
    </lineage>
</organism>
<evidence type="ECO:0000256" key="2">
    <source>
        <dbReference type="ARBA" id="ARBA00005814"/>
    </source>
</evidence>
<dbReference type="SUPFAM" id="SSF52540">
    <property type="entry name" value="P-loop containing nucleoside triphosphate hydrolases"/>
    <property type="match status" value="1"/>
</dbReference>
<name>A0AAN9NS96_PHACN</name>
<dbReference type="GO" id="GO:0140359">
    <property type="term" value="F:ABC-type transporter activity"/>
    <property type="evidence" value="ECO:0007669"/>
    <property type="project" value="InterPro"/>
</dbReference>
<keyword evidence="3" id="KW-0813">Transport</keyword>
<evidence type="ECO:0000259" key="11">
    <source>
        <dbReference type="PROSITE" id="PS50893"/>
    </source>
</evidence>
<dbReference type="GO" id="GO:0005524">
    <property type="term" value="F:ATP binding"/>
    <property type="evidence" value="ECO:0007669"/>
    <property type="project" value="UniProtKB-KW"/>
</dbReference>
<evidence type="ECO:0000256" key="8">
    <source>
        <dbReference type="ARBA" id="ARBA00023136"/>
    </source>
</evidence>